<proteinExistence type="predicted"/>
<dbReference type="InterPro" id="IPR002575">
    <property type="entry name" value="Aminoglycoside_PTrfase"/>
</dbReference>
<protein>
    <submittedName>
        <fullName evidence="2">Phosphotransferase</fullName>
    </submittedName>
</protein>
<dbReference type="Pfam" id="PF01636">
    <property type="entry name" value="APH"/>
    <property type="match status" value="1"/>
</dbReference>
<organism evidence="2 3">
    <name type="scientific">Mycoplasma zalophidermidis</name>
    <dbReference type="NCBI Taxonomy" id="398174"/>
    <lineage>
        <taxon>Bacteria</taxon>
        <taxon>Bacillati</taxon>
        <taxon>Mycoplasmatota</taxon>
        <taxon>Mollicutes</taxon>
        <taxon>Mycoplasmataceae</taxon>
        <taxon>Mycoplasma</taxon>
    </lineage>
</organism>
<gene>
    <name evidence="2" type="ORF">KQ878_01925</name>
</gene>
<reference evidence="2" key="1">
    <citation type="submission" date="2021-06" db="EMBL/GenBank/DDBJ databases">
        <title>Novel Mycoplasma species detected in California sea lions (Zalophus californianus) from the USA.</title>
        <authorList>
            <person name="Volokhov D.V."/>
            <person name="Furtak V.A."/>
            <person name="Zagorodnyaya T.A."/>
        </authorList>
    </citation>
    <scope>NUCLEOTIDE SEQUENCE [LARGE SCALE GENOMIC DNA]</scope>
    <source>
        <strain evidence="2">CSL 4779</strain>
    </source>
</reference>
<dbReference type="EMBL" id="JAHMHK010000002">
    <property type="protein sequence ID" value="MBU4693639.1"/>
    <property type="molecule type" value="Genomic_DNA"/>
</dbReference>
<evidence type="ECO:0000313" key="2">
    <source>
        <dbReference type="EMBL" id="MBU4693639.1"/>
    </source>
</evidence>
<comment type="caution">
    <text evidence="2">The sequence shown here is derived from an EMBL/GenBank/DDBJ whole genome shotgun (WGS) entry which is preliminary data.</text>
</comment>
<sequence>MKTEITTGHTNISYRIGDEFVQEKQFNGFNHKIDYHILSKFNFVPKLIENKLDIIKWEFIEGKQPTLDFSNIELIAQQVKQIHDSKLSFPKSNHAARVKEYRRILKQKNRSVPVLEEYYRCVNLTLSKMDKTTPLHNDLWPFNMIQTNGKIFFVDWEYSTLGDKHFELAYIIEAGNLRGDLETKFLNAYGNYNYIHLLRHKILVNYLVVLWVQTQTKPPFNTEEYEKRIYNYGNELKKLTNS</sequence>
<evidence type="ECO:0000313" key="3">
    <source>
        <dbReference type="Proteomes" id="UP000812267"/>
    </source>
</evidence>
<dbReference type="Proteomes" id="UP000812267">
    <property type="component" value="Unassembled WGS sequence"/>
</dbReference>
<accession>A0ABS6DRK5</accession>
<keyword evidence="3" id="KW-1185">Reference proteome</keyword>
<feature type="domain" description="Aminoglycoside phosphotransferase" evidence="1">
    <location>
        <begin position="58"/>
        <end position="191"/>
    </location>
</feature>
<name>A0ABS6DRK5_9MOLU</name>
<dbReference type="RefSeq" id="WP_216567829.1">
    <property type="nucleotide sequence ID" value="NZ_JAHMHK010000002.1"/>
</dbReference>
<evidence type="ECO:0000259" key="1">
    <source>
        <dbReference type="Pfam" id="PF01636"/>
    </source>
</evidence>